<reference evidence="7" key="1">
    <citation type="submission" date="2016-10" db="EMBL/GenBank/DDBJ databases">
        <authorList>
            <person name="de Groot N.N."/>
        </authorList>
    </citation>
    <scope>NUCLEOTIDE SEQUENCE [LARGE SCALE GENOMIC DNA]</scope>
    <source>
        <strain evidence="7">CCBAU85039</strain>
    </source>
</reference>
<dbReference type="Pfam" id="PF04191">
    <property type="entry name" value="PEMT"/>
    <property type="match status" value="1"/>
</dbReference>
<evidence type="ECO:0000256" key="4">
    <source>
        <dbReference type="ARBA" id="ARBA00023136"/>
    </source>
</evidence>
<evidence type="ECO:0000313" key="8">
    <source>
        <dbReference type="EMBL" id="SEM96146.1"/>
    </source>
</evidence>
<sequence length="185" mass="19975">MADVAKHALLPQNSGGRGADRTGGGMNEATGDFRDSSGAAVRPPIVWALAAIAGLALDWLYPRPFLPAAVPGGWLGGIVFVAGLALLIWAAATFRRAGTQVPTTQPTTKIVDAGPYRFTRNPIYIGMFLGLIGLAVAFDSLWLIALLVPFCLVIRYGVVAREEAYLERKFGDVYLAYKARVRRWL</sequence>
<feature type="transmembrane region" description="Helical" evidence="6">
    <location>
        <begin position="123"/>
        <end position="154"/>
    </location>
</feature>
<evidence type="ECO:0000256" key="2">
    <source>
        <dbReference type="ARBA" id="ARBA00022692"/>
    </source>
</evidence>
<dbReference type="Gene3D" id="1.20.120.1630">
    <property type="match status" value="1"/>
</dbReference>
<reference evidence="8 10" key="3">
    <citation type="submission" date="2016-10" db="EMBL/GenBank/DDBJ databases">
        <authorList>
            <person name="Varghese N."/>
            <person name="Submissions S."/>
        </authorList>
    </citation>
    <scope>NUCLEOTIDE SEQUENCE [LARGE SCALE GENOMIC DNA]</scope>
    <source>
        <strain evidence="8 10">CGMCC 1.7071</strain>
    </source>
</reference>
<evidence type="ECO:0000313" key="10">
    <source>
        <dbReference type="Proteomes" id="UP000198939"/>
    </source>
</evidence>
<dbReference type="Proteomes" id="UP000183063">
    <property type="component" value="Unassembled WGS sequence"/>
</dbReference>
<dbReference type="Proteomes" id="UP000198939">
    <property type="component" value="Unassembled WGS sequence"/>
</dbReference>
<dbReference type="STRING" id="501024.RTCCBAU85039_0671"/>
<dbReference type="PANTHER" id="PTHR43847">
    <property type="entry name" value="BLL3993 PROTEIN"/>
    <property type="match status" value="1"/>
</dbReference>
<feature type="compositionally biased region" description="Gly residues" evidence="5">
    <location>
        <begin position="15"/>
        <end position="26"/>
    </location>
</feature>
<dbReference type="RefSeq" id="WP_370874155.1">
    <property type="nucleotide sequence ID" value="NZ_JAUSQQ010000003.1"/>
</dbReference>
<evidence type="ECO:0000313" key="7">
    <source>
        <dbReference type="EMBL" id="SEH48552.1"/>
    </source>
</evidence>
<feature type="transmembrane region" description="Helical" evidence="6">
    <location>
        <begin position="73"/>
        <end position="92"/>
    </location>
</feature>
<reference evidence="9" key="2">
    <citation type="submission" date="2016-10" db="EMBL/GenBank/DDBJ databases">
        <authorList>
            <person name="Wibberg D."/>
        </authorList>
    </citation>
    <scope>NUCLEOTIDE SEQUENCE [LARGE SCALE GENOMIC DNA]</scope>
</reference>
<name>A0A1H8CME0_9HYPH</name>
<keyword evidence="4 6" id="KW-0472">Membrane</keyword>
<accession>A0A1H8CME0</accession>
<keyword evidence="3 6" id="KW-1133">Transmembrane helix</keyword>
<dbReference type="GO" id="GO:0012505">
    <property type="term" value="C:endomembrane system"/>
    <property type="evidence" value="ECO:0007669"/>
    <property type="project" value="UniProtKB-SubCell"/>
</dbReference>
<feature type="region of interest" description="Disordered" evidence="5">
    <location>
        <begin position="11"/>
        <end position="31"/>
    </location>
</feature>
<dbReference type="EMBL" id="FNXB01000002">
    <property type="protein sequence ID" value="SEH48552.1"/>
    <property type="molecule type" value="Genomic_DNA"/>
</dbReference>
<evidence type="ECO:0000256" key="5">
    <source>
        <dbReference type="SAM" id="MobiDB-lite"/>
    </source>
</evidence>
<evidence type="ECO:0000256" key="1">
    <source>
        <dbReference type="ARBA" id="ARBA00004127"/>
    </source>
</evidence>
<evidence type="ECO:0000256" key="6">
    <source>
        <dbReference type="SAM" id="Phobius"/>
    </source>
</evidence>
<organism evidence="7 9">
    <name type="scientific">Rhizobium tibeticum</name>
    <dbReference type="NCBI Taxonomy" id="501024"/>
    <lineage>
        <taxon>Bacteria</taxon>
        <taxon>Pseudomonadati</taxon>
        <taxon>Pseudomonadota</taxon>
        <taxon>Alphaproteobacteria</taxon>
        <taxon>Hyphomicrobiales</taxon>
        <taxon>Rhizobiaceae</taxon>
        <taxon>Rhizobium/Agrobacterium group</taxon>
        <taxon>Rhizobium</taxon>
    </lineage>
</organism>
<evidence type="ECO:0000256" key="3">
    <source>
        <dbReference type="ARBA" id="ARBA00022989"/>
    </source>
</evidence>
<dbReference type="PANTHER" id="PTHR43847:SF1">
    <property type="entry name" value="BLL3993 PROTEIN"/>
    <property type="match status" value="1"/>
</dbReference>
<dbReference type="AlphaFoldDB" id="A0A1H8CME0"/>
<protein>
    <submittedName>
        <fullName evidence="8">Protein-S-isoprenylcysteine O-methyltransferase Ste14</fullName>
    </submittedName>
</protein>
<keyword evidence="10" id="KW-1185">Reference proteome</keyword>
<gene>
    <name evidence="7" type="ORF">RTCCBAU85039_0671</name>
    <name evidence="8" type="ORF">SAMN05216228_1001223</name>
</gene>
<dbReference type="EMBL" id="FOCV01000001">
    <property type="protein sequence ID" value="SEM96146.1"/>
    <property type="molecule type" value="Genomic_DNA"/>
</dbReference>
<dbReference type="InterPro" id="IPR052527">
    <property type="entry name" value="Metal_cation-efflux_comp"/>
</dbReference>
<feature type="transmembrane region" description="Helical" evidence="6">
    <location>
        <begin position="44"/>
        <end position="61"/>
    </location>
</feature>
<dbReference type="InterPro" id="IPR007318">
    <property type="entry name" value="Phopholipid_MeTrfase"/>
</dbReference>
<evidence type="ECO:0000313" key="9">
    <source>
        <dbReference type="Proteomes" id="UP000183063"/>
    </source>
</evidence>
<comment type="subcellular location">
    <subcellularLocation>
        <location evidence="1">Endomembrane system</location>
        <topology evidence="1">Multi-pass membrane protein</topology>
    </subcellularLocation>
</comment>
<proteinExistence type="predicted"/>
<keyword evidence="2 6" id="KW-0812">Transmembrane</keyword>